<accession>A0AAW0C0J7</accession>
<evidence type="ECO:0000313" key="4">
    <source>
        <dbReference type="Proteomes" id="UP001383192"/>
    </source>
</evidence>
<feature type="compositionally biased region" description="Polar residues" evidence="2">
    <location>
        <begin position="28"/>
        <end position="40"/>
    </location>
</feature>
<feature type="compositionally biased region" description="Polar residues" evidence="2">
    <location>
        <begin position="1"/>
        <end position="15"/>
    </location>
</feature>
<comment type="caution">
    <text evidence="3">The sequence shown here is derived from an EMBL/GenBank/DDBJ whole genome shotgun (WGS) entry which is preliminary data.</text>
</comment>
<sequence>MPESKNSIAMTSSADSAPHYLEGATGLERSSVQNSRSTGRCATPVTPLAEPHSEPEASEAKFQCKADANDISLAETLRHQINALQVTLKFLEMEIAMTKGKNTHLKSQNTALQQEISRVRRHNRSLIAENDALKEEIFQLFPSSDEESQDLDLDYGSTLSESIFETLIRNPGEFI</sequence>
<feature type="coiled-coil region" evidence="1">
    <location>
        <begin position="74"/>
        <end position="136"/>
    </location>
</feature>
<proteinExistence type="predicted"/>
<organism evidence="3 4">
    <name type="scientific">Paramarasmius palmivorus</name>
    <dbReference type="NCBI Taxonomy" id="297713"/>
    <lineage>
        <taxon>Eukaryota</taxon>
        <taxon>Fungi</taxon>
        <taxon>Dikarya</taxon>
        <taxon>Basidiomycota</taxon>
        <taxon>Agaricomycotina</taxon>
        <taxon>Agaricomycetes</taxon>
        <taxon>Agaricomycetidae</taxon>
        <taxon>Agaricales</taxon>
        <taxon>Marasmiineae</taxon>
        <taxon>Marasmiaceae</taxon>
        <taxon>Paramarasmius</taxon>
    </lineage>
</organism>
<dbReference type="Gene3D" id="1.20.5.340">
    <property type="match status" value="1"/>
</dbReference>
<dbReference type="AlphaFoldDB" id="A0AAW0C0J7"/>
<feature type="region of interest" description="Disordered" evidence="2">
    <location>
        <begin position="1"/>
        <end position="58"/>
    </location>
</feature>
<protein>
    <submittedName>
        <fullName evidence="3">Uncharacterized protein</fullName>
    </submittedName>
</protein>
<reference evidence="3 4" key="1">
    <citation type="submission" date="2024-01" db="EMBL/GenBank/DDBJ databases">
        <title>A draft genome for a cacao thread blight-causing isolate of Paramarasmius palmivorus.</title>
        <authorList>
            <person name="Baruah I.K."/>
            <person name="Bukari Y."/>
            <person name="Amoako-Attah I."/>
            <person name="Meinhardt L.W."/>
            <person name="Bailey B.A."/>
            <person name="Cohen S.P."/>
        </authorList>
    </citation>
    <scope>NUCLEOTIDE SEQUENCE [LARGE SCALE GENOMIC DNA]</scope>
    <source>
        <strain evidence="3 4">GH-12</strain>
    </source>
</reference>
<gene>
    <name evidence="3" type="ORF">VNI00_013499</name>
</gene>
<evidence type="ECO:0000313" key="3">
    <source>
        <dbReference type="EMBL" id="KAK7031248.1"/>
    </source>
</evidence>
<evidence type="ECO:0000256" key="2">
    <source>
        <dbReference type="SAM" id="MobiDB-lite"/>
    </source>
</evidence>
<evidence type="ECO:0000256" key="1">
    <source>
        <dbReference type="SAM" id="Coils"/>
    </source>
</evidence>
<dbReference type="EMBL" id="JAYKXP010000069">
    <property type="protein sequence ID" value="KAK7031248.1"/>
    <property type="molecule type" value="Genomic_DNA"/>
</dbReference>
<keyword evidence="4" id="KW-1185">Reference proteome</keyword>
<name>A0AAW0C0J7_9AGAR</name>
<dbReference type="Proteomes" id="UP001383192">
    <property type="component" value="Unassembled WGS sequence"/>
</dbReference>
<keyword evidence="1" id="KW-0175">Coiled coil</keyword>